<dbReference type="Proteomes" id="UP000280344">
    <property type="component" value="Chromosome"/>
</dbReference>
<gene>
    <name evidence="3" type="ORF">EJ997_03900</name>
</gene>
<dbReference type="KEGG" id="flh:EJ997_03900"/>
<dbReference type="AlphaFoldDB" id="A0A3S9Q0J1"/>
<keyword evidence="4" id="KW-1185">Reference proteome</keyword>
<evidence type="ECO:0000313" key="4">
    <source>
        <dbReference type="Proteomes" id="UP000280344"/>
    </source>
</evidence>
<evidence type="ECO:0000313" key="3">
    <source>
        <dbReference type="EMBL" id="AZQ78127.1"/>
    </source>
</evidence>
<comment type="similarity">
    <text evidence="1">Belongs to the YciI family.</text>
</comment>
<dbReference type="OrthoDB" id="8968203at2"/>
<dbReference type="Pfam" id="PF03795">
    <property type="entry name" value="YCII"/>
    <property type="match status" value="1"/>
</dbReference>
<dbReference type="InterPro" id="IPR005545">
    <property type="entry name" value="YCII"/>
</dbReference>
<evidence type="ECO:0000256" key="1">
    <source>
        <dbReference type="ARBA" id="ARBA00007689"/>
    </source>
</evidence>
<dbReference type="InterPro" id="IPR011008">
    <property type="entry name" value="Dimeric_a/b-barrel"/>
</dbReference>
<proteinExistence type="inferred from homology"/>
<name>A0A3S9Q0J1_9ACTO</name>
<dbReference type="Gene3D" id="3.30.70.1060">
    <property type="entry name" value="Dimeric alpha+beta barrel"/>
    <property type="match status" value="1"/>
</dbReference>
<accession>A0A3S9Q0J1</accession>
<reference evidence="3 4" key="1">
    <citation type="submission" date="2018-12" db="EMBL/GenBank/DDBJ databases">
        <title>Complete genome sequence of Flaviflexus sp. H23T48.</title>
        <authorList>
            <person name="Bae J.-W."/>
            <person name="Lee J.-Y."/>
        </authorList>
    </citation>
    <scope>NUCLEOTIDE SEQUENCE [LARGE SCALE GENOMIC DNA]</scope>
    <source>
        <strain evidence="3 4">H23T48</strain>
    </source>
</reference>
<sequence>MVIFAATYTYDPERDDIHDVRPLHREYLKTLFDDGKLLASGPRGDGALLILSADSEQQAIDLLGGDPFMKSGIVLELDIKEWTVVYGPWA</sequence>
<protein>
    <recommendedName>
        <fullName evidence="2">YCII-related domain-containing protein</fullName>
    </recommendedName>
</protein>
<dbReference type="PANTHER" id="PTHR37828">
    <property type="entry name" value="GSR2449 PROTEIN"/>
    <property type="match status" value="1"/>
</dbReference>
<dbReference type="EMBL" id="CP034593">
    <property type="protein sequence ID" value="AZQ78127.1"/>
    <property type="molecule type" value="Genomic_DNA"/>
</dbReference>
<dbReference type="PANTHER" id="PTHR37828:SF1">
    <property type="entry name" value="YCII-RELATED DOMAIN-CONTAINING PROTEIN"/>
    <property type="match status" value="1"/>
</dbReference>
<feature type="domain" description="YCII-related" evidence="2">
    <location>
        <begin position="8"/>
        <end position="83"/>
    </location>
</feature>
<organism evidence="3 4">
    <name type="scientific">Flaviflexus ciconiae</name>
    <dbReference type="NCBI Taxonomy" id="2496867"/>
    <lineage>
        <taxon>Bacteria</taxon>
        <taxon>Bacillati</taxon>
        <taxon>Actinomycetota</taxon>
        <taxon>Actinomycetes</taxon>
        <taxon>Actinomycetales</taxon>
        <taxon>Actinomycetaceae</taxon>
        <taxon>Flaviflexus</taxon>
    </lineage>
</organism>
<evidence type="ECO:0000259" key="2">
    <source>
        <dbReference type="Pfam" id="PF03795"/>
    </source>
</evidence>
<dbReference type="SUPFAM" id="SSF54909">
    <property type="entry name" value="Dimeric alpha+beta barrel"/>
    <property type="match status" value="1"/>
</dbReference>